<dbReference type="GO" id="GO:0030253">
    <property type="term" value="P:protein secretion by the type I secretion system"/>
    <property type="evidence" value="ECO:0007669"/>
    <property type="project" value="InterPro"/>
</dbReference>
<accession>A0A4R5EVP5</accession>
<keyword evidence="5 7" id="KW-1133">Transmembrane helix</keyword>
<dbReference type="OrthoDB" id="9808328at2"/>
<evidence type="ECO:0000256" key="5">
    <source>
        <dbReference type="ARBA" id="ARBA00022989"/>
    </source>
</evidence>
<dbReference type="GO" id="GO:0005524">
    <property type="term" value="F:ATP binding"/>
    <property type="evidence" value="ECO:0007669"/>
    <property type="project" value="UniProtKB-KW"/>
</dbReference>
<dbReference type="InterPro" id="IPR010128">
    <property type="entry name" value="ATPase_T1SS_PrtD-like"/>
</dbReference>
<feature type="transmembrane region" description="Helical" evidence="7">
    <location>
        <begin position="163"/>
        <end position="185"/>
    </location>
</feature>
<dbReference type="EMBL" id="SMFP01000004">
    <property type="protein sequence ID" value="TDE38974.1"/>
    <property type="molecule type" value="Genomic_DNA"/>
</dbReference>
<dbReference type="SUPFAM" id="SSF52540">
    <property type="entry name" value="P-loop containing nucleoside triphosphate hydrolases"/>
    <property type="match status" value="1"/>
</dbReference>
<evidence type="ECO:0000256" key="3">
    <source>
        <dbReference type="ARBA" id="ARBA00022741"/>
    </source>
</evidence>
<sequence>MPPPNRTSGSVHDGFAELVAARRQSRALFWTVGLFSFFANLLMLTGPLYMLQVYDRVLGSQSEETLVALSLLVAFLYGTMGILDYARGRIMARVGARFQAALDRRVFEAMLKRSAVANDPAAQTGLTDLESVQRILAAPAFMALFDLPWTPFFLFGISLFHPWLGILAVSGGTLLVLITVLNQIFSRQPVQQANISSHRAGLMAEEIRHEAETIQSMGMRGAAFDRWNHTRDESLVESVLANDVGGSFSSLTKTLRMFLQSAMLGLGAYLVLQGEVTAGVMIAGSILLGRALAPIEQLVGHWPQIQRARRGWQQLGELLGKAPPDQPRTALPKPAARLEAHALTVVPPGDTRAKLKTVSFKVDPGIALGVIGPSGSGKTTLARTLTGFWKPAGGTVRLDGAALDQYAPDVLGQHMGYLPQRVQLFDGTIAENIARMVTVPDSEKVVAAAKMAAAHDLIVSLPEGYDTRVTAGGGRLSGGQMQRVALARALYDDPVILILDEPNSNLDNEGSMALNNAIKAMKAAGKSVLIMAHRPSAIQECDMLLVLDDGHRTAFGPKEQVLREMVTNHQELMKSSGMGGMK</sequence>
<dbReference type="GO" id="GO:0016887">
    <property type="term" value="F:ATP hydrolysis activity"/>
    <property type="evidence" value="ECO:0007669"/>
    <property type="project" value="InterPro"/>
</dbReference>
<gene>
    <name evidence="10" type="ORF">E1B25_08140</name>
</gene>
<dbReference type="CDD" id="cd18586">
    <property type="entry name" value="ABC_6TM_PrtD_like"/>
    <property type="match status" value="1"/>
</dbReference>
<dbReference type="InterPro" id="IPR027417">
    <property type="entry name" value="P-loop_NTPase"/>
</dbReference>
<proteinExistence type="predicted"/>
<keyword evidence="11" id="KW-1185">Reference proteome</keyword>
<evidence type="ECO:0000256" key="7">
    <source>
        <dbReference type="SAM" id="Phobius"/>
    </source>
</evidence>
<dbReference type="NCBIfam" id="TIGR01842">
    <property type="entry name" value="type_I_sec_PrtD"/>
    <property type="match status" value="1"/>
</dbReference>
<comment type="subcellular location">
    <subcellularLocation>
        <location evidence="1">Cell membrane</location>
        <topology evidence="1">Multi-pass membrane protein</topology>
    </subcellularLocation>
</comment>
<protein>
    <submittedName>
        <fullName evidence="10">Type I secretion system permease/ATPase</fullName>
    </submittedName>
</protein>
<dbReference type="PANTHER" id="PTHR43394:SF1">
    <property type="entry name" value="ATP-BINDING CASSETTE SUB-FAMILY B MEMBER 10, MITOCHONDRIAL"/>
    <property type="match status" value="1"/>
</dbReference>
<dbReference type="SMART" id="SM00382">
    <property type="entry name" value="AAA"/>
    <property type="match status" value="1"/>
</dbReference>
<dbReference type="SUPFAM" id="SSF90123">
    <property type="entry name" value="ABC transporter transmembrane region"/>
    <property type="match status" value="1"/>
</dbReference>
<evidence type="ECO:0000313" key="10">
    <source>
        <dbReference type="EMBL" id="TDE38974.1"/>
    </source>
</evidence>
<dbReference type="InterPro" id="IPR039421">
    <property type="entry name" value="Type_1_exporter"/>
</dbReference>
<dbReference type="PANTHER" id="PTHR43394">
    <property type="entry name" value="ATP-DEPENDENT PERMEASE MDL1, MITOCHONDRIAL"/>
    <property type="match status" value="1"/>
</dbReference>
<comment type="caution">
    <text evidence="10">The sequence shown here is derived from an EMBL/GenBank/DDBJ whole genome shotgun (WGS) entry which is preliminary data.</text>
</comment>
<dbReference type="PROSITE" id="PS50929">
    <property type="entry name" value="ABC_TM1F"/>
    <property type="match status" value="1"/>
</dbReference>
<dbReference type="GO" id="GO:0015421">
    <property type="term" value="F:ABC-type oligopeptide transporter activity"/>
    <property type="evidence" value="ECO:0007669"/>
    <property type="project" value="TreeGrafter"/>
</dbReference>
<dbReference type="InterPro" id="IPR036640">
    <property type="entry name" value="ABC1_TM_sf"/>
</dbReference>
<dbReference type="GO" id="GO:0005886">
    <property type="term" value="C:plasma membrane"/>
    <property type="evidence" value="ECO:0007669"/>
    <property type="project" value="UniProtKB-SubCell"/>
</dbReference>
<dbReference type="InterPro" id="IPR003593">
    <property type="entry name" value="AAA+_ATPase"/>
</dbReference>
<evidence type="ECO:0000256" key="1">
    <source>
        <dbReference type="ARBA" id="ARBA00004651"/>
    </source>
</evidence>
<evidence type="ECO:0000256" key="6">
    <source>
        <dbReference type="ARBA" id="ARBA00023136"/>
    </source>
</evidence>
<dbReference type="InterPro" id="IPR047957">
    <property type="entry name" value="ABC_AprD-like_6TM"/>
</dbReference>
<dbReference type="PROSITE" id="PS00211">
    <property type="entry name" value="ABC_TRANSPORTER_1"/>
    <property type="match status" value="1"/>
</dbReference>
<keyword evidence="4" id="KW-0067">ATP-binding</keyword>
<dbReference type="GO" id="GO:0030256">
    <property type="term" value="C:type I protein secretion system complex"/>
    <property type="evidence" value="ECO:0007669"/>
    <property type="project" value="InterPro"/>
</dbReference>
<keyword evidence="6 7" id="KW-0472">Membrane</keyword>
<dbReference type="Pfam" id="PF00005">
    <property type="entry name" value="ABC_tran"/>
    <property type="match status" value="1"/>
</dbReference>
<name>A0A4R5EVP5_9RHOB</name>
<evidence type="ECO:0000256" key="2">
    <source>
        <dbReference type="ARBA" id="ARBA00022692"/>
    </source>
</evidence>
<evidence type="ECO:0000259" key="9">
    <source>
        <dbReference type="PROSITE" id="PS50929"/>
    </source>
</evidence>
<dbReference type="Gene3D" id="3.40.50.300">
    <property type="entry name" value="P-loop containing nucleotide triphosphate hydrolases"/>
    <property type="match status" value="1"/>
</dbReference>
<dbReference type="Gene3D" id="1.20.1560.10">
    <property type="entry name" value="ABC transporter type 1, transmembrane domain"/>
    <property type="match status" value="1"/>
</dbReference>
<dbReference type="AlphaFoldDB" id="A0A4R5EVP5"/>
<feature type="transmembrane region" description="Helical" evidence="7">
    <location>
        <begin position="27"/>
        <end position="46"/>
    </location>
</feature>
<evidence type="ECO:0000313" key="11">
    <source>
        <dbReference type="Proteomes" id="UP000294662"/>
    </source>
</evidence>
<evidence type="ECO:0000259" key="8">
    <source>
        <dbReference type="PROSITE" id="PS50893"/>
    </source>
</evidence>
<feature type="domain" description="ABC transmembrane type-1" evidence="9">
    <location>
        <begin position="30"/>
        <end position="307"/>
    </location>
</feature>
<reference evidence="10 11" key="1">
    <citation type="submission" date="2019-03" db="EMBL/GenBank/DDBJ databases">
        <authorList>
            <person name="Zhang S."/>
        </authorList>
    </citation>
    <scope>NUCLEOTIDE SEQUENCE [LARGE SCALE GENOMIC DNA]</scope>
    <source>
        <strain evidence="10 11">S4J41</strain>
    </source>
</reference>
<keyword evidence="3" id="KW-0547">Nucleotide-binding</keyword>
<dbReference type="Proteomes" id="UP000294662">
    <property type="component" value="Unassembled WGS sequence"/>
</dbReference>
<dbReference type="InterPro" id="IPR003439">
    <property type="entry name" value="ABC_transporter-like_ATP-bd"/>
</dbReference>
<organism evidence="10 11">
    <name type="scientific">Antarcticimicrobium sediminis</name>
    <dbReference type="NCBI Taxonomy" id="2546227"/>
    <lineage>
        <taxon>Bacteria</taxon>
        <taxon>Pseudomonadati</taxon>
        <taxon>Pseudomonadota</taxon>
        <taxon>Alphaproteobacteria</taxon>
        <taxon>Rhodobacterales</taxon>
        <taxon>Paracoccaceae</taxon>
        <taxon>Antarcticimicrobium</taxon>
    </lineage>
</organism>
<feature type="transmembrane region" description="Helical" evidence="7">
    <location>
        <begin position="266"/>
        <end position="288"/>
    </location>
</feature>
<dbReference type="Pfam" id="PF00664">
    <property type="entry name" value="ABC_membrane"/>
    <property type="match status" value="1"/>
</dbReference>
<keyword evidence="2 7" id="KW-0812">Transmembrane</keyword>
<evidence type="ECO:0000256" key="4">
    <source>
        <dbReference type="ARBA" id="ARBA00022840"/>
    </source>
</evidence>
<feature type="domain" description="ABC transporter" evidence="8">
    <location>
        <begin position="338"/>
        <end position="574"/>
    </location>
</feature>
<feature type="transmembrane region" description="Helical" evidence="7">
    <location>
        <begin position="135"/>
        <end position="157"/>
    </location>
</feature>
<dbReference type="RefSeq" id="WP_132828266.1">
    <property type="nucleotide sequence ID" value="NZ_SMFP01000004.1"/>
</dbReference>
<feature type="transmembrane region" description="Helical" evidence="7">
    <location>
        <begin position="66"/>
        <end position="86"/>
    </location>
</feature>
<dbReference type="InterPro" id="IPR011527">
    <property type="entry name" value="ABC1_TM_dom"/>
</dbReference>
<dbReference type="InterPro" id="IPR017871">
    <property type="entry name" value="ABC_transporter-like_CS"/>
</dbReference>
<dbReference type="PROSITE" id="PS50893">
    <property type="entry name" value="ABC_TRANSPORTER_2"/>
    <property type="match status" value="1"/>
</dbReference>